<comment type="caution">
    <text evidence="1">The sequence shown here is derived from an EMBL/GenBank/DDBJ whole genome shotgun (WGS) entry which is preliminary data.</text>
</comment>
<evidence type="ECO:0000313" key="2">
    <source>
        <dbReference type="Proteomes" id="UP000003082"/>
    </source>
</evidence>
<protein>
    <submittedName>
        <fullName evidence="1">Uncharacterized protein</fullName>
    </submittedName>
</protein>
<sequence length="45" mass="5048">MQTKMQNSRQSLFIGAKNILNVLKFAKFKAKASNPGVFCGIKFKN</sequence>
<dbReference type="AlphaFoldDB" id="B9D0A4"/>
<dbReference type="Proteomes" id="UP000003082">
    <property type="component" value="Unassembled WGS sequence"/>
</dbReference>
<organism evidence="1 2">
    <name type="scientific">Campylobacter rectus RM3267</name>
    <dbReference type="NCBI Taxonomy" id="553218"/>
    <lineage>
        <taxon>Bacteria</taxon>
        <taxon>Pseudomonadati</taxon>
        <taxon>Campylobacterota</taxon>
        <taxon>Epsilonproteobacteria</taxon>
        <taxon>Campylobacterales</taxon>
        <taxon>Campylobacteraceae</taxon>
        <taxon>Campylobacter</taxon>
    </lineage>
</organism>
<name>B9D0A4_CAMRE</name>
<gene>
    <name evidence="1" type="ORF">CAMRE0001_1425</name>
</gene>
<evidence type="ECO:0000313" key="1">
    <source>
        <dbReference type="EMBL" id="EEF14597.1"/>
    </source>
</evidence>
<reference evidence="1 2" key="1">
    <citation type="submission" date="2008-08" db="EMBL/GenBank/DDBJ databases">
        <authorList>
            <person name="Madupu R."/>
            <person name="Durkin A.S."/>
            <person name="Torralba M."/>
            <person name="Methe B."/>
            <person name="Sutton G.G."/>
            <person name="Strausberg R.L."/>
            <person name="Nelson K.E."/>
        </authorList>
    </citation>
    <scope>NUCLEOTIDE SEQUENCE [LARGE SCALE GENOMIC DNA]</scope>
    <source>
        <strain evidence="1 2">RM3267</strain>
    </source>
</reference>
<dbReference type="EMBL" id="ACFU01000005">
    <property type="protein sequence ID" value="EEF14597.1"/>
    <property type="molecule type" value="Genomic_DNA"/>
</dbReference>
<proteinExistence type="predicted"/>
<keyword evidence="2" id="KW-1185">Reference proteome</keyword>
<accession>B9D0A4</accession>